<evidence type="ECO:0000256" key="5">
    <source>
        <dbReference type="ARBA" id="ARBA00022723"/>
    </source>
</evidence>
<evidence type="ECO:0000256" key="13">
    <source>
        <dbReference type="PROSITE-ProRule" id="PRU00358"/>
    </source>
</evidence>
<keyword evidence="9" id="KW-0238">DNA-binding</keyword>
<dbReference type="Gene3D" id="2.30.30.140">
    <property type="match status" value="1"/>
</dbReference>
<evidence type="ECO:0000259" key="15">
    <source>
        <dbReference type="PROSITE" id="PS50053"/>
    </source>
</evidence>
<evidence type="ECO:0000256" key="8">
    <source>
        <dbReference type="ARBA" id="ARBA00022833"/>
    </source>
</evidence>
<dbReference type="PANTHER" id="PTHR14140:SF45">
    <property type="entry name" value="RING-TYPE E3 UBIQUITIN TRANSFERASE"/>
    <property type="match status" value="1"/>
</dbReference>
<dbReference type="InterPro" id="IPR019787">
    <property type="entry name" value="Znf_PHD-finger"/>
</dbReference>
<dbReference type="CDD" id="cd17039">
    <property type="entry name" value="Ubl_ubiquitin_like"/>
    <property type="match status" value="1"/>
</dbReference>
<keyword evidence="5" id="KW-0479">Metal-binding</keyword>
<dbReference type="InterPro" id="IPR013083">
    <property type="entry name" value="Znf_RING/FYVE/PHD"/>
</dbReference>
<evidence type="ECO:0000259" key="17">
    <source>
        <dbReference type="PROSITE" id="PS51015"/>
    </source>
</evidence>
<evidence type="ECO:0000259" key="16">
    <source>
        <dbReference type="PROSITE" id="PS50089"/>
    </source>
</evidence>
<dbReference type="InterPro" id="IPR015947">
    <property type="entry name" value="PUA-like_sf"/>
</dbReference>
<keyword evidence="11" id="KW-0131">Cell cycle</keyword>
<dbReference type="Proteomes" id="UP001359485">
    <property type="component" value="Unassembled WGS sequence"/>
</dbReference>
<evidence type="ECO:0000256" key="1">
    <source>
        <dbReference type="ARBA" id="ARBA00000900"/>
    </source>
</evidence>
<dbReference type="Gene3D" id="3.30.40.10">
    <property type="entry name" value="Zinc/RING finger domain, C3HC4 (zinc finger)"/>
    <property type="match status" value="1"/>
</dbReference>
<evidence type="ECO:0000313" key="18">
    <source>
        <dbReference type="EMBL" id="KAK6640613.1"/>
    </source>
</evidence>
<evidence type="ECO:0000256" key="7">
    <source>
        <dbReference type="ARBA" id="ARBA00022786"/>
    </source>
</evidence>
<evidence type="ECO:0000256" key="2">
    <source>
        <dbReference type="ARBA" id="ARBA00004906"/>
    </source>
</evidence>
<dbReference type="PANTHER" id="PTHR14140">
    <property type="entry name" value="E3 UBIQUITIN-PROTEIN LIGASE UHRF-RELATED"/>
    <property type="match status" value="1"/>
</dbReference>
<feature type="domain" description="PHD-type" evidence="14">
    <location>
        <begin position="264"/>
        <end position="331"/>
    </location>
</feature>
<evidence type="ECO:0000313" key="19">
    <source>
        <dbReference type="Proteomes" id="UP001359485"/>
    </source>
</evidence>
<dbReference type="InterPro" id="IPR045134">
    <property type="entry name" value="UHRF1/2-like"/>
</dbReference>
<evidence type="ECO:0000256" key="12">
    <source>
        <dbReference type="PROSITE-ProRule" id="PRU00175"/>
    </source>
</evidence>
<gene>
    <name evidence="18" type="ORF">RUM44_012309</name>
</gene>
<reference evidence="18 19" key="1">
    <citation type="submission" date="2023-09" db="EMBL/GenBank/DDBJ databases">
        <title>Genomes of two closely related lineages of the louse Polyplax serrata with different host specificities.</title>
        <authorList>
            <person name="Martinu J."/>
            <person name="Tarabai H."/>
            <person name="Stefka J."/>
            <person name="Hypsa V."/>
        </authorList>
    </citation>
    <scope>NUCLEOTIDE SEQUENCE [LARGE SCALE GENOMIC DNA]</scope>
    <source>
        <strain evidence="18">98ZLc_SE</strain>
    </source>
</reference>
<keyword evidence="6 12" id="KW-0863">Zinc-finger</keyword>
<name>A0ABR1BFU7_POLSC</name>
<dbReference type="SMART" id="SM00466">
    <property type="entry name" value="SRA"/>
    <property type="match status" value="1"/>
</dbReference>
<dbReference type="Pfam" id="PF02182">
    <property type="entry name" value="SAD_SRA"/>
    <property type="match status" value="1"/>
</dbReference>
<dbReference type="Gene3D" id="2.30.280.10">
    <property type="entry name" value="SRA-YDG"/>
    <property type="match status" value="1"/>
</dbReference>
<feature type="domain" description="Ubiquitin-like" evidence="15">
    <location>
        <begin position="1"/>
        <end position="69"/>
    </location>
</feature>
<dbReference type="InterPro" id="IPR011011">
    <property type="entry name" value="Znf_FYVE_PHD"/>
</dbReference>
<accession>A0ABR1BFU7</accession>
<dbReference type="PROSITE" id="PS50016">
    <property type="entry name" value="ZF_PHD_2"/>
    <property type="match status" value="1"/>
</dbReference>
<dbReference type="InterPro" id="IPR000626">
    <property type="entry name" value="Ubiquitin-like_dom"/>
</dbReference>
<protein>
    <recommendedName>
        <fullName evidence="3">RING-type E3 ubiquitin transferase</fullName>
        <ecNumber evidence="3">2.3.2.27</ecNumber>
    </recommendedName>
</protein>
<dbReference type="PROSITE" id="PS50089">
    <property type="entry name" value="ZF_RING_2"/>
    <property type="match status" value="1"/>
</dbReference>
<dbReference type="PROSITE" id="PS51015">
    <property type="entry name" value="YDG"/>
    <property type="match status" value="1"/>
</dbReference>
<dbReference type="PROSITE" id="PS50053">
    <property type="entry name" value="UBIQUITIN_2"/>
    <property type="match status" value="1"/>
</dbReference>
<dbReference type="InterPro" id="IPR001841">
    <property type="entry name" value="Znf_RING"/>
</dbReference>
<keyword evidence="8" id="KW-0862">Zinc</keyword>
<comment type="pathway">
    <text evidence="2">Protein modification; protein ubiquitination.</text>
</comment>
<dbReference type="SMART" id="SM00213">
    <property type="entry name" value="UBQ"/>
    <property type="match status" value="1"/>
</dbReference>
<dbReference type="InterPro" id="IPR001965">
    <property type="entry name" value="Znf_PHD"/>
</dbReference>
<evidence type="ECO:0000256" key="11">
    <source>
        <dbReference type="ARBA" id="ARBA00023306"/>
    </source>
</evidence>
<dbReference type="InterPro" id="IPR021991">
    <property type="entry name" value="TTD_dom"/>
</dbReference>
<sequence length="707" mass="80668">MFIKIATGKDAKPIEISKKQLIHELKDLISTEFGIEREKQKLFFSGKLLEDNTPIYKYNIKDGYVVQVIESCGIAPEKAKTEKSHKAKKNSTTEEVSLSEYYKVGEAIEFQETDGSWTEAEIVEIYQSANKENADENKPVEPLPMYKVCFKNGDDKIEKDLKLEEFRPRSIYPFDLGNLKIRQIFHVNYNIRQPQAWGKWYDFYVDEINRRKKLSVCGHLILHNGQKKENVTLDIQAFENSIFSTKNHIKISDRDKNFDIGAKPIFCSYCEHNRNLRCRDCGCSVCGGRNDPDKTIVCDECLGGFHIYCLKPPLKSIPEEDDWYCSECKNENEFVKVGETVKTKRGFFADKSKSKRDWGRGMATAARTTTNTIVPATHFGSIPGVEVGTTWRYRMQVAESGVHRPHVAGIAGRKDVGAFSIVLAGGYEDDKDDGDEVLYTGSGGRDLSNNKRVSNQSCDQELTRMNLALAVNCNGKIDDKNGAESDDWKAGKPVRVVRSYKEKSEYAPKEGFRYDGLYKIVKYFPKTGKSGFKVWQFLLRRDDPTPAPWTEEGKKHIQAHGLEDVIYPENYAEKNKRNGDGSDEEAVPKKRSKIEEFKLGDLSEVVEKDELNKVKWGEVNEFLKEGKIKYLEELKNVFECVCCQDLVHKPVTTICKHNFCLSCFRNAKKAMGLVCPLCKSEYTDMPKVNENLEKILLTLYPGYEVGR</sequence>
<dbReference type="Gene3D" id="3.10.20.90">
    <property type="entry name" value="Phosphatidylinositol 3-kinase Catalytic Subunit, Chain A, domain 1"/>
    <property type="match status" value="1"/>
</dbReference>
<dbReference type="SUPFAM" id="SSF54236">
    <property type="entry name" value="Ubiquitin-like"/>
    <property type="match status" value="1"/>
</dbReference>
<comment type="subcellular location">
    <subcellularLocation>
        <location evidence="13">Nucleus</location>
    </subcellularLocation>
</comment>
<keyword evidence="10 13" id="KW-0539">Nucleus</keyword>
<dbReference type="SUPFAM" id="SSF57903">
    <property type="entry name" value="FYVE/PHD zinc finger"/>
    <property type="match status" value="1"/>
</dbReference>
<evidence type="ECO:0000256" key="9">
    <source>
        <dbReference type="ARBA" id="ARBA00023125"/>
    </source>
</evidence>
<dbReference type="EMBL" id="JAWJWF010000001">
    <property type="protein sequence ID" value="KAK6640613.1"/>
    <property type="molecule type" value="Genomic_DNA"/>
</dbReference>
<dbReference type="EC" id="2.3.2.27" evidence="3"/>
<feature type="domain" description="YDG" evidence="17">
    <location>
        <begin position="380"/>
        <end position="541"/>
    </location>
</feature>
<dbReference type="InterPro" id="IPR029071">
    <property type="entry name" value="Ubiquitin-like_domsf"/>
</dbReference>
<evidence type="ECO:0000256" key="4">
    <source>
        <dbReference type="ARBA" id="ARBA00022679"/>
    </source>
</evidence>
<keyword evidence="4" id="KW-0808">Transferase</keyword>
<dbReference type="InterPro" id="IPR003105">
    <property type="entry name" value="SRA_YDG"/>
</dbReference>
<evidence type="ECO:0000259" key="14">
    <source>
        <dbReference type="PROSITE" id="PS50016"/>
    </source>
</evidence>
<comment type="catalytic activity">
    <reaction evidence="1">
        <text>S-ubiquitinyl-[E2 ubiquitin-conjugating enzyme]-L-cysteine + [acceptor protein]-L-lysine = [E2 ubiquitin-conjugating enzyme]-L-cysteine + N(6)-ubiquitinyl-[acceptor protein]-L-lysine.</text>
        <dbReference type="EC" id="2.3.2.27"/>
    </reaction>
</comment>
<feature type="domain" description="RING-type" evidence="16">
    <location>
        <begin position="640"/>
        <end position="679"/>
    </location>
</feature>
<evidence type="ECO:0000256" key="10">
    <source>
        <dbReference type="ARBA" id="ARBA00023242"/>
    </source>
</evidence>
<keyword evidence="7" id="KW-0833">Ubl conjugation pathway</keyword>
<dbReference type="Pfam" id="PF00240">
    <property type="entry name" value="ubiquitin"/>
    <property type="match status" value="1"/>
</dbReference>
<organism evidence="18 19">
    <name type="scientific">Polyplax serrata</name>
    <name type="common">Common mouse louse</name>
    <dbReference type="NCBI Taxonomy" id="468196"/>
    <lineage>
        <taxon>Eukaryota</taxon>
        <taxon>Metazoa</taxon>
        <taxon>Ecdysozoa</taxon>
        <taxon>Arthropoda</taxon>
        <taxon>Hexapoda</taxon>
        <taxon>Insecta</taxon>
        <taxon>Pterygota</taxon>
        <taxon>Neoptera</taxon>
        <taxon>Paraneoptera</taxon>
        <taxon>Psocodea</taxon>
        <taxon>Troctomorpha</taxon>
        <taxon>Phthiraptera</taxon>
        <taxon>Anoplura</taxon>
        <taxon>Polyplacidae</taxon>
        <taxon>Polyplax</taxon>
    </lineage>
</organism>
<dbReference type="SUPFAM" id="SSF88697">
    <property type="entry name" value="PUA domain-like"/>
    <property type="match status" value="1"/>
</dbReference>
<keyword evidence="19" id="KW-1185">Reference proteome</keyword>
<evidence type="ECO:0000256" key="3">
    <source>
        <dbReference type="ARBA" id="ARBA00012483"/>
    </source>
</evidence>
<comment type="caution">
    <text evidence="18">The sequence shown here is derived from an EMBL/GenBank/DDBJ whole genome shotgun (WGS) entry which is preliminary data.</text>
</comment>
<dbReference type="Pfam" id="PF00628">
    <property type="entry name" value="PHD"/>
    <property type="match status" value="1"/>
</dbReference>
<dbReference type="Pfam" id="PF12148">
    <property type="entry name" value="TTD"/>
    <property type="match status" value="1"/>
</dbReference>
<dbReference type="InterPro" id="IPR036987">
    <property type="entry name" value="SRA-YDG_sf"/>
</dbReference>
<dbReference type="Gene3D" id="2.30.30.1150">
    <property type="match status" value="1"/>
</dbReference>
<dbReference type="SMART" id="SM00184">
    <property type="entry name" value="RING"/>
    <property type="match status" value="2"/>
</dbReference>
<dbReference type="SUPFAM" id="SSF57850">
    <property type="entry name" value="RING/U-box"/>
    <property type="match status" value="1"/>
</dbReference>
<proteinExistence type="predicted"/>
<dbReference type="SMART" id="SM00249">
    <property type="entry name" value="PHD"/>
    <property type="match status" value="1"/>
</dbReference>
<dbReference type="CDD" id="cd15525">
    <property type="entry name" value="PHD_UHRF1_2"/>
    <property type="match status" value="1"/>
</dbReference>
<evidence type="ECO:0000256" key="6">
    <source>
        <dbReference type="ARBA" id="ARBA00022771"/>
    </source>
</evidence>